<protein>
    <submittedName>
        <fullName evidence="1">Uncharacterized protein</fullName>
    </submittedName>
</protein>
<dbReference type="EMBL" id="MT141479">
    <property type="protein sequence ID" value="QJA62740.1"/>
    <property type="molecule type" value="Genomic_DNA"/>
</dbReference>
<accession>A0A6H1ZHQ5</accession>
<evidence type="ECO:0000313" key="4">
    <source>
        <dbReference type="EMBL" id="QJB02950.1"/>
    </source>
</evidence>
<reference evidence="1" key="1">
    <citation type="submission" date="2020-03" db="EMBL/GenBank/DDBJ databases">
        <title>The deep terrestrial virosphere.</title>
        <authorList>
            <person name="Holmfeldt K."/>
            <person name="Nilsson E."/>
            <person name="Simone D."/>
            <person name="Lopez-Fernandez M."/>
            <person name="Wu X."/>
            <person name="de Brujin I."/>
            <person name="Lundin D."/>
            <person name="Andersson A."/>
            <person name="Bertilsson S."/>
            <person name="Dopson M."/>
        </authorList>
    </citation>
    <scope>NUCLEOTIDE SEQUENCE</scope>
    <source>
        <strain evidence="4">MM171B00984</strain>
        <strain evidence="3">MM415A04020</strain>
        <strain evidence="2">MM415B00738</strain>
        <strain evidence="1">TM448A00672</strain>
        <strain evidence="5">TM448B03545</strain>
    </source>
</reference>
<dbReference type="EMBL" id="MT145024">
    <property type="protein sequence ID" value="QJI02713.1"/>
    <property type="molecule type" value="Genomic_DNA"/>
</dbReference>
<name>A0A6H1ZHQ5_9ZZZZ</name>
<evidence type="ECO:0000313" key="5">
    <source>
        <dbReference type="EMBL" id="QJI02713.1"/>
    </source>
</evidence>
<evidence type="ECO:0000313" key="1">
    <source>
        <dbReference type="EMBL" id="QJA47453.1"/>
    </source>
</evidence>
<dbReference type="EMBL" id="MT141761">
    <property type="protein sequence ID" value="QJA70066.1"/>
    <property type="molecule type" value="Genomic_DNA"/>
</dbReference>
<sequence length="90" mass="10878">MQFTIKCVKDFLAREGFVYTVRGYKMRDDEIFIRGLGKHQRIFVKEIQTKQDLDEFVTCSGFNNTENWWQTILRFCGNNQKWLYLVEKRG</sequence>
<evidence type="ECO:0000313" key="3">
    <source>
        <dbReference type="EMBL" id="QJA70066.1"/>
    </source>
</evidence>
<dbReference type="AlphaFoldDB" id="A0A6H1ZHQ5"/>
<dbReference type="EMBL" id="MT143816">
    <property type="protein sequence ID" value="QJB02950.1"/>
    <property type="molecule type" value="Genomic_DNA"/>
</dbReference>
<gene>
    <name evidence="4" type="ORF">MM171B00984_0017</name>
    <name evidence="3" type="ORF">MM415A04020_0007</name>
    <name evidence="2" type="ORF">MM415B00738_0028</name>
    <name evidence="1" type="ORF">TM448A00672_0019</name>
    <name evidence="5" type="ORF">TM448B03545_0009</name>
</gene>
<organism evidence="1">
    <name type="scientific">viral metagenome</name>
    <dbReference type="NCBI Taxonomy" id="1070528"/>
    <lineage>
        <taxon>unclassified sequences</taxon>
        <taxon>metagenomes</taxon>
        <taxon>organismal metagenomes</taxon>
    </lineage>
</organism>
<dbReference type="EMBL" id="MT144043">
    <property type="protein sequence ID" value="QJA47453.1"/>
    <property type="molecule type" value="Genomic_DNA"/>
</dbReference>
<proteinExistence type="predicted"/>
<evidence type="ECO:0000313" key="2">
    <source>
        <dbReference type="EMBL" id="QJA62740.1"/>
    </source>
</evidence>